<feature type="chain" id="PRO_5045605845" evidence="1">
    <location>
        <begin position="19"/>
        <end position="589"/>
    </location>
</feature>
<dbReference type="Proteomes" id="UP000811844">
    <property type="component" value="Unassembled WGS sequence"/>
</dbReference>
<comment type="caution">
    <text evidence="2">The sequence shown here is derived from an EMBL/GenBank/DDBJ whole genome shotgun (WGS) entry which is preliminary data.</text>
</comment>
<keyword evidence="1" id="KW-0732">Signal</keyword>
<dbReference type="RefSeq" id="WP_153663611.1">
    <property type="nucleotide sequence ID" value="NZ_JAAIKR010000005.1"/>
</dbReference>
<protein>
    <submittedName>
        <fullName evidence="2">Uncharacterized protein</fullName>
    </submittedName>
</protein>
<proteinExistence type="predicted"/>
<name>A0ABS5I1H6_9GAMM</name>
<accession>A0ABS5I1H6</accession>
<keyword evidence="3" id="KW-1185">Reference proteome</keyword>
<evidence type="ECO:0000256" key="1">
    <source>
        <dbReference type="SAM" id="SignalP"/>
    </source>
</evidence>
<evidence type="ECO:0000313" key="3">
    <source>
        <dbReference type="Proteomes" id="UP000811844"/>
    </source>
</evidence>
<organism evidence="2 3">
    <name type="scientific">Shewanella intestini</name>
    <dbReference type="NCBI Taxonomy" id="2017544"/>
    <lineage>
        <taxon>Bacteria</taxon>
        <taxon>Pseudomonadati</taxon>
        <taxon>Pseudomonadota</taxon>
        <taxon>Gammaproteobacteria</taxon>
        <taxon>Alteromonadales</taxon>
        <taxon>Shewanellaceae</taxon>
        <taxon>Shewanella</taxon>
    </lineage>
</organism>
<gene>
    <name evidence="2" type="ORF">G3R48_07735</name>
</gene>
<reference evidence="2 3" key="1">
    <citation type="submission" date="2020-02" db="EMBL/GenBank/DDBJ databases">
        <title>Shewanella WXL01 sp. nov., a marine bacterium isolated from green algae in Luhuitou Fringing Reef (Northern South China Sea).</title>
        <authorList>
            <person name="Wang X."/>
        </authorList>
    </citation>
    <scope>NUCLEOTIDE SEQUENCE [LARGE SCALE GENOMIC DNA]</scope>
    <source>
        <strain evidence="2 3">MCCC 1A01895</strain>
    </source>
</reference>
<feature type="signal peptide" evidence="1">
    <location>
        <begin position="1"/>
        <end position="18"/>
    </location>
</feature>
<evidence type="ECO:0000313" key="2">
    <source>
        <dbReference type="EMBL" id="MBR9727875.1"/>
    </source>
</evidence>
<dbReference type="EMBL" id="JAAIKR010000005">
    <property type="protein sequence ID" value="MBR9727875.1"/>
    <property type="molecule type" value="Genomic_DNA"/>
</dbReference>
<sequence>MLKNIFLALLAFSPLAVAFHAAANPIDLFSHQCITYAPKINGHHFSTQKTYTPSVYQLKLTQFDQHLLGLNNLKDRLLYYRSLNLSSQQRQLLLQCQIHISDSLNQLINTHADFLKSPVLSQVPLRYQNAANTLLKQRLTQQQVQQKSSRLVAQTIYQQAFKQYKAIIKINDIACQLNNKARLSTTQDVARYLMFQPLSRCRKPVWLQYQLRTKQDNLASLEYLWDHFNHDAKKSGFQNDTDLQLAKISLTKQQALAFINAKSQHLSTEQTVTPWNMASALHQNKANSPHLHNPVNIDSHAFVLSAIDALTEIGLRFELIPTDEHKQNRQSHFELAQPFVYRIWHKSRLLGQLDVFINDNITKPQGSLIRKTIIGQQYGQWVISLPTKELTGTNQRKFISLLSQSMTSLAQAHWLYTTSVQEQSQLSFGIGKLWLESYLHHNTRLYNDSGIYKQTRQFKQSWQLYRAQLAIEFYSLKRLDWQSPEYQQFQQAMADSFYDIFGEKWIDASESLFTFGSLASQRALIILPQWQQALATLITKQHRRGLTNQQIFDLLIINSSGKSVSQQLSVLLHGKTDTNTLIRRIANAN</sequence>